<dbReference type="GO" id="GO:0006629">
    <property type="term" value="P:lipid metabolic process"/>
    <property type="evidence" value="ECO:0007669"/>
    <property type="project" value="InterPro"/>
</dbReference>
<evidence type="ECO:0000259" key="1">
    <source>
        <dbReference type="PROSITE" id="PS51704"/>
    </source>
</evidence>
<name>A0A101HR05_9BACT</name>
<dbReference type="InterPro" id="IPR017946">
    <property type="entry name" value="PLC-like_Pdiesterase_TIM-brl"/>
</dbReference>
<dbReference type="EMBL" id="LGGP01000102">
    <property type="protein sequence ID" value="KUK80865.1"/>
    <property type="molecule type" value="Genomic_DNA"/>
</dbReference>
<evidence type="ECO:0000313" key="2">
    <source>
        <dbReference type="EMBL" id="KUK80865.1"/>
    </source>
</evidence>
<dbReference type="PROSITE" id="PS51704">
    <property type="entry name" value="GP_PDE"/>
    <property type="match status" value="1"/>
</dbReference>
<organism evidence="2 3">
    <name type="scientific">Mesotoga prima</name>
    <dbReference type="NCBI Taxonomy" id="1184387"/>
    <lineage>
        <taxon>Bacteria</taxon>
        <taxon>Thermotogati</taxon>
        <taxon>Thermotogota</taxon>
        <taxon>Thermotogae</taxon>
        <taxon>Kosmotogales</taxon>
        <taxon>Kosmotogaceae</taxon>
        <taxon>Mesotoga</taxon>
    </lineage>
</organism>
<dbReference type="Proteomes" id="UP000054092">
    <property type="component" value="Unassembled WGS sequence"/>
</dbReference>
<comment type="caution">
    <text evidence="2">The sequence shown here is derived from an EMBL/GenBank/DDBJ whole genome shotgun (WGS) entry which is preliminary data.</text>
</comment>
<reference evidence="3" key="1">
    <citation type="journal article" date="2015" name="MBio">
        <title>Genome-Resolved Metagenomic Analysis Reveals Roles for Candidate Phyla and Other Microbial Community Members in Biogeochemical Transformations in Oil Reservoirs.</title>
        <authorList>
            <person name="Hu P."/>
            <person name="Tom L."/>
            <person name="Singh A."/>
            <person name="Thomas B.C."/>
            <person name="Baker B.J."/>
            <person name="Piceno Y.M."/>
            <person name="Andersen G.L."/>
            <person name="Banfield J.F."/>
        </authorList>
    </citation>
    <scope>NUCLEOTIDE SEQUENCE [LARGE SCALE GENOMIC DNA]</scope>
</reference>
<gene>
    <name evidence="2" type="ORF">XD94_0721</name>
</gene>
<sequence>MFVLAHRGMGKGRYENTLRSFKEGLSYGAHGVELDVRLTKDGVVILNHDPDLKRTMGLDVKISEKTFAELEEMGLVGFDALTTLEEIYRELPEDIFVDVEIKAVEAVPEVIKIVKRFDALERTMFSSFHHDCLYEFKEELCCPMVAPIIDKELLRPGGEEFLYKVIERYRPYSVNLNKDLFENIGLEKGLSLLRKIREEGTRVALWTLNDSDLFLKVRDVCDFLITDRSDVMMEVV</sequence>
<dbReference type="AlphaFoldDB" id="A0A101HR05"/>
<dbReference type="SUPFAM" id="SSF51695">
    <property type="entry name" value="PLC-like phosphodiesterases"/>
    <property type="match status" value="1"/>
</dbReference>
<dbReference type="Pfam" id="PF03009">
    <property type="entry name" value="GDPD"/>
    <property type="match status" value="1"/>
</dbReference>
<feature type="domain" description="GP-PDE" evidence="1">
    <location>
        <begin position="1"/>
        <end position="236"/>
    </location>
</feature>
<dbReference type="GO" id="GO:0008081">
    <property type="term" value="F:phosphoric diester hydrolase activity"/>
    <property type="evidence" value="ECO:0007669"/>
    <property type="project" value="InterPro"/>
</dbReference>
<evidence type="ECO:0000313" key="3">
    <source>
        <dbReference type="Proteomes" id="UP000054092"/>
    </source>
</evidence>
<proteinExistence type="predicted"/>
<dbReference type="PANTHER" id="PTHR46211:SF1">
    <property type="entry name" value="GLYCEROPHOSPHODIESTER PHOSPHODIESTERASE, CYTOPLASMIC"/>
    <property type="match status" value="1"/>
</dbReference>
<accession>A0A101HR05</accession>
<dbReference type="PATRIC" id="fig|1184387.3.peg.1104"/>
<dbReference type="PANTHER" id="PTHR46211">
    <property type="entry name" value="GLYCEROPHOSPHORYL DIESTER PHOSPHODIESTERASE"/>
    <property type="match status" value="1"/>
</dbReference>
<dbReference type="InterPro" id="IPR030395">
    <property type="entry name" value="GP_PDE_dom"/>
</dbReference>
<dbReference type="Gene3D" id="3.20.20.190">
    <property type="entry name" value="Phosphatidylinositol (PI) phosphodiesterase"/>
    <property type="match status" value="1"/>
</dbReference>
<protein>
    <submittedName>
        <fullName evidence="2">Glycerophosphoryl diester phosphodiesterase</fullName>
    </submittedName>
</protein>